<name>A0A9C7EYL4_9VIRU</name>
<organism evidence="1">
    <name type="scientific">Melicertus latisulcatus pemonivirus</name>
    <dbReference type="NCBI Taxonomy" id="2984278"/>
    <lineage>
        <taxon>Viruses</taxon>
        <taxon>Viruses incertae sedis</taxon>
        <taxon>Naldaviricetes</taxon>
        <taxon>Nimaviridae</taxon>
    </lineage>
</organism>
<proteinExistence type="predicted"/>
<protein>
    <submittedName>
        <fullName evidence="1">Uncharacterized protein</fullName>
    </submittedName>
</protein>
<dbReference type="EMBL" id="LC738875">
    <property type="protein sequence ID" value="BDT62485.1"/>
    <property type="molecule type" value="Genomic_DNA"/>
</dbReference>
<sequence length="91" mass="10310">MSLCQEQALPLKDVQVFRQRCQIFLIEAVTQISKRFPFDGTVFQNLKVIDPLTVKSKSVASLVPLMASFPSLVTGQALQDTDTEWRLLKKQ</sequence>
<reference evidence="1" key="1">
    <citation type="submission" date="2022-10" db="EMBL/GenBank/DDBJ databases">
        <title>Genome sequences of endogenous nimaviruses in decapod crustaceans.</title>
        <authorList>
            <person name="Kawato S."/>
            <person name="Nozaki R."/>
            <person name="Kondo H."/>
            <person name="Hirono I."/>
        </authorList>
    </citation>
    <scope>NUCLEOTIDE SEQUENCE</scope>
    <source>
        <strain evidence="1">Okinawa2016</strain>
    </source>
</reference>
<evidence type="ECO:0000313" key="1">
    <source>
        <dbReference type="EMBL" id="BDT62485.1"/>
    </source>
</evidence>
<accession>A0A9C7EYL4</accession>